<dbReference type="InterPro" id="IPR001138">
    <property type="entry name" value="Zn2Cys6_DnaBD"/>
</dbReference>
<evidence type="ECO:0000256" key="2">
    <source>
        <dbReference type="SAM" id="MobiDB-lite"/>
    </source>
</evidence>
<name>A0A9P9GFL3_FUSSL</name>
<evidence type="ECO:0000256" key="1">
    <source>
        <dbReference type="ARBA" id="ARBA00023242"/>
    </source>
</evidence>
<sequence>MRLVLPCGINFIHSWAPRPGAHLSVALSTWELPQARYVISVLSNSESPSSASYQGPSLPSLRPRANLTKIACESCRKRKAKCCGERPKCRGCINRGVQCHYQASDRDQHVPKQKHDEIQKKANTYEQLYHLLTCLSEREAQGILHRLREGADVATTTRQVKDGDLPLQPAWALETRLHYEFPYSTSMPAALLSPDNPYLGSPVFEITSHALPQSAEQTEAWASQSETIYMTSYNVAELMDPHIPNIQVSKWTSIETDDELLRALLRADGDTRFCSPLLVNAVLAKACHSYRGATHRAQFWRPETLGYRFLAEAKRLWELESGKVKLTTLHTAMVLHVIYAINGMDQVGVSYLIQSVLLAQDLKLFAPEQTEGRTRTARVFTAWALYRWQSRAFHNFRAPLIREPPATPMPDLDEEPSWYGELWLRYPPSLTLVPMHFGYVYRAQTELRRIANGITCIIFKGQKTGRSLPASELARFQKVLDDWYNALPEPIKSHKAVLPCQLIMHMEYCVLLFKIAQMVPKEAKSRLSAGAEAVNNDTRPSKAVAYALRCLETVLRLYYLRHSFEYSDTYLTYFLSILADITIENMNSGSVSPDDVEKLKILRATLILAVKGLYDQGQHVYVSSAMCRLMRDRMTNEDMNGLRRHTTWEDNQPLAPHYVRSTFPVTIVMLDEDWQMETVENLAKKYDQLHSKRMRVKGARPSRRIGGPSRLDESY</sequence>
<dbReference type="Gene3D" id="4.10.240.10">
    <property type="entry name" value="Zn(2)-C6 fungal-type DNA-binding domain"/>
    <property type="match status" value="1"/>
</dbReference>
<gene>
    <name evidence="4" type="ORF">B0J15DRAFT_516494</name>
</gene>
<dbReference type="Pfam" id="PF00172">
    <property type="entry name" value="Zn_clus"/>
    <property type="match status" value="1"/>
</dbReference>
<dbReference type="EMBL" id="JAGTJS010000022">
    <property type="protein sequence ID" value="KAH7237908.1"/>
    <property type="molecule type" value="Genomic_DNA"/>
</dbReference>
<dbReference type="PROSITE" id="PS00463">
    <property type="entry name" value="ZN2_CY6_FUNGAL_1"/>
    <property type="match status" value="1"/>
</dbReference>
<evidence type="ECO:0000259" key="3">
    <source>
        <dbReference type="PROSITE" id="PS50048"/>
    </source>
</evidence>
<dbReference type="PROSITE" id="PS50048">
    <property type="entry name" value="ZN2_CY6_FUNGAL_2"/>
    <property type="match status" value="1"/>
</dbReference>
<dbReference type="GO" id="GO:0008270">
    <property type="term" value="F:zinc ion binding"/>
    <property type="evidence" value="ECO:0007669"/>
    <property type="project" value="InterPro"/>
</dbReference>
<feature type="domain" description="Zn(2)-C6 fungal-type" evidence="3">
    <location>
        <begin position="71"/>
        <end position="101"/>
    </location>
</feature>
<dbReference type="CDD" id="cd00067">
    <property type="entry name" value="GAL4"/>
    <property type="match status" value="1"/>
</dbReference>
<dbReference type="SMART" id="SM00066">
    <property type="entry name" value="GAL4"/>
    <property type="match status" value="1"/>
</dbReference>
<accession>A0A9P9GFL3</accession>
<dbReference type="SUPFAM" id="SSF57701">
    <property type="entry name" value="Zn2/Cys6 DNA-binding domain"/>
    <property type="match status" value="1"/>
</dbReference>
<reference evidence="4" key="1">
    <citation type="journal article" date="2021" name="Nat. Commun.">
        <title>Genetic determinants of endophytism in the Arabidopsis root mycobiome.</title>
        <authorList>
            <person name="Mesny F."/>
            <person name="Miyauchi S."/>
            <person name="Thiergart T."/>
            <person name="Pickel B."/>
            <person name="Atanasova L."/>
            <person name="Karlsson M."/>
            <person name="Huettel B."/>
            <person name="Barry K.W."/>
            <person name="Haridas S."/>
            <person name="Chen C."/>
            <person name="Bauer D."/>
            <person name="Andreopoulos W."/>
            <person name="Pangilinan J."/>
            <person name="LaButti K."/>
            <person name="Riley R."/>
            <person name="Lipzen A."/>
            <person name="Clum A."/>
            <person name="Drula E."/>
            <person name="Henrissat B."/>
            <person name="Kohler A."/>
            <person name="Grigoriev I.V."/>
            <person name="Martin F.M."/>
            <person name="Hacquard S."/>
        </authorList>
    </citation>
    <scope>NUCLEOTIDE SEQUENCE</scope>
    <source>
        <strain evidence="4">FSSC 5 MPI-SDFR-AT-0091</strain>
    </source>
</reference>
<protein>
    <recommendedName>
        <fullName evidence="3">Zn(2)-C6 fungal-type domain-containing protein</fullName>
    </recommendedName>
</protein>
<comment type="caution">
    <text evidence="4">The sequence shown here is derived from an EMBL/GenBank/DDBJ whole genome shotgun (WGS) entry which is preliminary data.</text>
</comment>
<dbReference type="InterPro" id="IPR036864">
    <property type="entry name" value="Zn2-C6_fun-type_DNA-bd_sf"/>
</dbReference>
<evidence type="ECO:0000313" key="4">
    <source>
        <dbReference type="EMBL" id="KAH7237908.1"/>
    </source>
</evidence>
<dbReference type="OrthoDB" id="426882at2759"/>
<dbReference type="AlphaFoldDB" id="A0A9P9GFL3"/>
<dbReference type="InterPro" id="IPR053187">
    <property type="entry name" value="Notoamide_regulator"/>
</dbReference>
<dbReference type="Proteomes" id="UP000736672">
    <property type="component" value="Unassembled WGS sequence"/>
</dbReference>
<dbReference type="GO" id="GO:0000981">
    <property type="term" value="F:DNA-binding transcription factor activity, RNA polymerase II-specific"/>
    <property type="evidence" value="ECO:0007669"/>
    <property type="project" value="InterPro"/>
</dbReference>
<proteinExistence type="predicted"/>
<keyword evidence="5" id="KW-1185">Reference proteome</keyword>
<evidence type="ECO:0000313" key="5">
    <source>
        <dbReference type="Proteomes" id="UP000736672"/>
    </source>
</evidence>
<organism evidence="4 5">
    <name type="scientific">Fusarium solani</name>
    <name type="common">Filamentous fungus</name>
    <dbReference type="NCBI Taxonomy" id="169388"/>
    <lineage>
        <taxon>Eukaryota</taxon>
        <taxon>Fungi</taxon>
        <taxon>Dikarya</taxon>
        <taxon>Ascomycota</taxon>
        <taxon>Pezizomycotina</taxon>
        <taxon>Sordariomycetes</taxon>
        <taxon>Hypocreomycetidae</taxon>
        <taxon>Hypocreales</taxon>
        <taxon>Nectriaceae</taxon>
        <taxon>Fusarium</taxon>
        <taxon>Fusarium solani species complex</taxon>
    </lineage>
</organism>
<dbReference type="PANTHER" id="PTHR47256">
    <property type="entry name" value="ZN(II)2CYS6 TRANSCRIPTION FACTOR (EUROFUNG)-RELATED"/>
    <property type="match status" value="1"/>
</dbReference>
<dbReference type="PANTHER" id="PTHR47256:SF1">
    <property type="entry name" value="ZN(II)2CYS6 TRANSCRIPTION FACTOR (EUROFUNG)"/>
    <property type="match status" value="1"/>
</dbReference>
<feature type="compositionally biased region" description="Basic residues" evidence="2">
    <location>
        <begin position="693"/>
        <end position="703"/>
    </location>
</feature>
<keyword evidence="1" id="KW-0539">Nucleus</keyword>
<dbReference type="CDD" id="cd12148">
    <property type="entry name" value="fungal_TF_MHR"/>
    <property type="match status" value="1"/>
</dbReference>
<dbReference type="PRINTS" id="PR00755">
    <property type="entry name" value="AFLATOXINBRP"/>
</dbReference>
<feature type="region of interest" description="Disordered" evidence="2">
    <location>
        <begin position="693"/>
        <end position="715"/>
    </location>
</feature>